<reference evidence="3" key="1">
    <citation type="submission" date="2017-09" db="EMBL/GenBank/DDBJ databases">
        <authorList>
            <person name="Varghese N."/>
            <person name="Submissions S."/>
        </authorList>
    </citation>
    <scope>NUCLEOTIDE SEQUENCE [LARGE SCALE GENOMIC DNA]</scope>
    <source>
        <strain evidence="3">CGMCC 1.12803</strain>
    </source>
</reference>
<dbReference type="SUPFAM" id="SSF52833">
    <property type="entry name" value="Thioredoxin-like"/>
    <property type="match status" value="1"/>
</dbReference>
<dbReference type="Gene3D" id="3.40.30.10">
    <property type="entry name" value="Glutaredoxin"/>
    <property type="match status" value="1"/>
</dbReference>
<keyword evidence="3" id="KW-1185">Reference proteome</keyword>
<feature type="chain" id="PRO_5012922330" evidence="1">
    <location>
        <begin position="19"/>
        <end position="172"/>
    </location>
</feature>
<gene>
    <name evidence="2" type="ORF">SAMN06297358_0075</name>
</gene>
<dbReference type="RefSeq" id="WP_097127382.1">
    <property type="nucleotide sequence ID" value="NZ_OCMT01000001.1"/>
</dbReference>
<evidence type="ECO:0000313" key="3">
    <source>
        <dbReference type="Proteomes" id="UP000219281"/>
    </source>
</evidence>
<dbReference type="EMBL" id="OCMT01000001">
    <property type="protein sequence ID" value="SOD11290.1"/>
    <property type="molecule type" value="Genomic_DNA"/>
</dbReference>
<proteinExistence type="predicted"/>
<name>A0A285ZNU5_9SPHI</name>
<dbReference type="CDD" id="cd02947">
    <property type="entry name" value="TRX_family"/>
    <property type="match status" value="1"/>
</dbReference>
<sequence length="172" mass="19497">MKYVFAIMFGLFFVSANAQEINKKLEDQIKHKQIMLNECSREGLVEFPEFKASYDANYENYKVDSASVPQLTKLMKDKKIKVVLGTWCGDSKFQVPNFLKVTDAIKVDEKHVSFVAVDGAKKAENGLIDGLDIQRVPTFIITDKKGKEIGRIIEHPKKSLELDLIDILSAKK</sequence>
<organism evidence="2 3">
    <name type="scientific">Pedobacter xixiisoli</name>
    <dbReference type="NCBI Taxonomy" id="1476464"/>
    <lineage>
        <taxon>Bacteria</taxon>
        <taxon>Pseudomonadati</taxon>
        <taxon>Bacteroidota</taxon>
        <taxon>Sphingobacteriia</taxon>
        <taxon>Sphingobacteriales</taxon>
        <taxon>Sphingobacteriaceae</taxon>
        <taxon>Pedobacter</taxon>
    </lineage>
</organism>
<dbReference type="AlphaFoldDB" id="A0A285ZNU5"/>
<evidence type="ECO:0000256" key="1">
    <source>
        <dbReference type="SAM" id="SignalP"/>
    </source>
</evidence>
<accession>A0A285ZNU5</accession>
<feature type="signal peptide" evidence="1">
    <location>
        <begin position="1"/>
        <end position="18"/>
    </location>
</feature>
<evidence type="ECO:0000313" key="2">
    <source>
        <dbReference type="EMBL" id="SOD11290.1"/>
    </source>
</evidence>
<dbReference type="Pfam" id="PF14595">
    <property type="entry name" value="Thioredoxin_9"/>
    <property type="match status" value="1"/>
</dbReference>
<keyword evidence="1" id="KW-0732">Signal</keyword>
<dbReference type="OrthoDB" id="6398367at2"/>
<dbReference type="Proteomes" id="UP000219281">
    <property type="component" value="Unassembled WGS sequence"/>
</dbReference>
<protein>
    <submittedName>
        <fullName evidence="2">Thioredoxin</fullName>
    </submittedName>
</protein>
<dbReference type="InterPro" id="IPR036249">
    <property type="entry name" value="Thioredoxin-like_sf"/>
</dbReference>